<dbReference type="AlphaFoldDB" id="A0A5M8PSU8"/>
<organism evidence="1 2">
    <name type="scientific">Lasallia pustulata</name>
    <dbReference type="NCBI Taxonomy" id="136370"/>
    <lineage>
        <taxon>Eukaryota</taxon>
        <taxon>Fungi</taxon>
        <taxon>Dikarya</taxon>
        <taxon>Ascomycota</taxon>
        <taxon>Pezizomycotina</taxon>
        <taxon>Lecanoromycetes</taxon>
        <taxon>OSLEUM clade</taxon>
        <taxon>Umbilicariomycetidae</taxon>
        <taxon>Umbilicariales</taxon>
        <taxon>Umbilicariaceae</taxon>
        <taxon>Lasallia</taxon>
    </lineage>
</organism>
<evidence type="ECO:0000313" key="1">
    <source>
        <dbReference type="EMBL" id="KAA6412028.1"/>
    </source>
</evidence>
<dbReference type="Proteomes" id="UP000324767">
    <property type="component" value="Unassembled WGS sequence"/>
</dbReference>
<sequence>MPICTYPPAHYTLPVPSPSPHPPLTLPSTSALKHLRRTNINSTPLPLIHNTSQEHARPINMIQAPPRQRIPQLKRAVLPKQKMLQKDIAALHHLRNTRLPPQRIQHRKQNELHQIMPNPVVPRRMQRPHDLMIRNTIHEDPVRCRRQGGQISIRHMDALPLEQHHRRMSPRVTLDGVQHLLQPLLRRLLRHQEVKGQMPRYAPPAPGRELVRELEHSLTERRVGRQRFVVHQEFRRGAGHERFDLAFDDDGVRAVFLAADILLQHPRVIRRDGEAGQALVSFADGGAWEKGHIGSGGVIHADAFDNVLRPIMRIQHFMHRRSRSNVVSLRRR</sequence>
<dbReference type="EMBL" id="VXIT01000006">
    <property type="protein sequence ID" value="KAA6412028.1"/>
    <property type="molecule type" value="Genomic_DNA"/>
</dbReference>
<proteinExistence type="predicted"/>
<reference evidence="1 2" key="1">
    <citation type="submission" date="2019-09" db="EMBL/GenBank/DDBJ databases">
        <title>The hologenome of the rock-dwelling lichen Lasallia pustulata.</title>
        <authorList>
            <person name="Greshake Tzovaras B."/>
            <person name="Segers F."/>
            <person name="Bicker A."/>
            <person name="Dal Grande F."/>
            <person name="Otte J."/>
            <person name="Hankeln T."/>
            <person name="Schmitt I."/>
            <person name="Ebersberger I."/>
        </authorList>
    </citation>
    <scope>NUCLEOTIDE SEQUENCE [LARGE SCALE GENOMIC DNA]</scope>
    <source>
        <strain evidence="1">A1-1</strain>
    </source>
</reference>
<comment type="caution">
    <text evidence="1">The sequence shown here is derived from an EMBL/GenBank/DDBJ whole genome shotgun (WGS) entry which is preliminary data.</text>
</comment>
<name>A0A5M8PSU8_9LECA</name>
<accession>A0A5M8PSU8</accession>
<protein>
    <submittedName>
        <fullName evidence="1">Uncharacterized protein</fullName>
    </submittedName>
</protein>
<gene>
    <name evidence="1" type="ORF">FRX48_04178</name>
</gene>
<evidence type="ECO:0000313" key="2">
    <source>
        <dbReference type="Proteomes" id="UP000324767"/>
    </source>
</evidence>